<organism evidence="1 2">
    <name type="scientific">Ceratobasidium theobromae</name>
    <dbReference type="NCBI Taxonomy" id="1582974"/>
    <lineage>
        <taxon>Eukaryota</taxon>
        <taxon>Fungi</taxon>
        <taxon>Dikarya</taxon>
        <taxon>Basidiomycota</taxon>
        <taxon>Agaricomycotina</taxon>
        <taxon>Agaricomycetes</taxon>
        <taxon>Cantharellales</taxon>
        <taxon>Ceratobasidiaceae</taxon>
        <taxon>Ceratobasidium</taxon>
    </lineage>
</organism>
<evidence type="ECO:0000313" key="2">
    <source>
        <dbReference type="Proteomes" id="UP000383932"/>
    </source>
</evidence>
<keyword evidence="2" id="KW-1185">Reference proteome</keyword>
<gene>
    <name evidence="1" type="ORF">CTheo_8605</name>
</gene>
<dbReference type="Proteomes" id="UP000383932">
    <property type="component" value="Unassembled WGS sequence"/>
</dbReference>
<comment type="caution">
    <text evidence="1">The sequence shown here is derived from an EMBL/GenBank/DDBJ whole genome shotgun (WGS) entry which is preliminary data.</text>
</comment>
<dbReference type="OrthoDB" id="3257409at2759"/>
<dbReference type="PANTHER" id="PTHR10775:SF185">
    <property type="entry name" value="OS08G0208400 PROTEIN"/>
    <property type="match status" value="1"/>
</dbReference>
<evidence type="ECO:0008006" key="3">
    <source>
        <dbReference type="Google" id="ProtNLM"/>
    </source>
</evidence>
<reference evidence="1 2" key="1">
    <citation type="journal article" date="2019" name="Fungal Biol. Biotechnol.">
        <title>Draft genome sequence of fastidious pathogen Ceratobasidium theobromae, which causes vascular-streak dieback in Theobroma cacao.</title>
        <authorList>
            <person name="Ali S.S."/>
            <person name="Asman A."/>
            <person name="Shao J."/>
            <person name="Firmansyah A.P."/>
            <person name="Susilo A.W."/>
            <person name="Rosmana A."/>
            <person name="McMahon P."/>
            <person name="Junaid M."/>
            <person name="Guest D."/>
            <person name="Kheng T.Y."/>
            <person name="Meinhardt L.W."/>
            <person name="Bailey B.A."/>
        </authorList>
    </citation>
    <scope>NUCLEOTIDE SEQUENCE [LARGE SCALE GENOMIC DNA]</scope>
    <source>
        <strain evidence="1 2">CT2</strain>
    </source>
</reference>
<dbReference type="Pfam" id="PF02992">
    <property type="entry name" value="Transposase_21"/>
    <property type="match status" value="1"/>
</dbReference>
<dbReference type="EMBL" id="SSOP01000655">
    <property type="protein sequence ID" value="KAB5587954.1"/>
    <property type="molecule type" value="Genomic_DNA"/>
</dbReference>
<dbReference type="InterPro" id="IPR004242">
    <property type="entry name" value="Transposase_21"/>
</dbReference>
<dbReference type="AlphaFoldDB" id="A0A5N5Q8F4"/>
<accession>A0A5N5Q8F4</accession>
<sequence length="419" mass="46367">MDTDFVSAPDSEADTQPVDKDLVGTFDLATYGLASSAFIQENLHVQAAKNAQDRLTPENLGDIQTFDFIIHHRLGVQTYYAVQQEFVRQDLPNQTLPSLKCLHTKMLGLSGLKTVNYHCCKESCVLYTGYLANLTECPHCGLDCYNAAGAPQAVFTYIPLIPQLCALYCNPKTNKTLHYRANYKKDNELIEDIFDSQHYQWLCNTFVTIDGVWQPYKFFSDSCKLALGLSVDGMCPFKCRKNSCWPLIIINYNLPPEVCILLKNIICVGVVPGPHSPRDLNSFLQPLVEELVELAKGVKAVDILCEAVFSLCAHLIDTFGDIPALTKILEFLGHNAHFPCCFCEIMAIPGHSAKGGSHLYCPPYQPDDDPIDPFNLPLCTHEDTLQQGAEVLQIANATAAADKAKESGVKGVLSSRSRP</sequence>
<evidence type="ECO:0000313" key="1">
    <source>
        <dbReference type="EMBL" id="KAB5587954.1"/>
    </source>
</evidence>
<dbReference type="PANTHER" id="PTHR10775">
    <property type="entry name" value="OS08G0208400 PROTEIN"/>
    <property type="match status" value="1"/>
</dbReference>
<protein>
    <recommendedName>
        <fullName evidence="3">Transposase family Tnp2 protein</fullName>
    </recommendedName>
</protein>
<proteinExistence type="predicted"/>
<name>A0A5N5Q8F4_9AGAM</name>